<sequence>MQKIKVDPPPQMTALSANCSQLYLRQLRSDDDLREPLCALRVKSEAYFPDWKRRKPFVVSVMWPRLG</sequence>
<evidence type="ECO:0000313" key="2">
    <source>
        <dbReference type="Proteomes" id="UP000094828"/>
    </source>
</evidence>
<reference evidence="1 2" key="1">
    <citation type="submission" date="2016-05" db="EMBL/GenBank/DDBJ databases">
        <title>Genomic and physiological characterization of Planctopirus sp. isolated from fresh water lake.</title>
        <authorList>
            <person name="Subhash Y."/>
            <person name="Ramana C."/>
        </authorList>
    </citation>
    <scope>NUCLEOTIDE SEQUENCE [LARGE SCALE GENOMIC DNA]</scope>
    <source>
        <strain evidence="1 2">JC280</strain>
    </source>
</reference>
<evidence type="ECO:0000313" key="1">
    <source>
        <dbReference type="EMBL" id="ODA30321.1"/>
    </source>
</evidence>
<dbReference type="Proteomes" id="UP000094828">
    <property type="component" value="Unassembled WGS sequence"/>
</dbReference>
<organism evidence="1 2">
    <name type="scientific">Planctopirus hydrillae</name>
    <dbReference type="NCBI Taxonomy" id="1841610"/>
    <lineage>
        <taxon>Bacteria</taxon>
        <taxon>Pseudomonadati</taxon>
        <taxon>Planctomycetota</taxon>
        <taxon>Planctomycetia</taxon>
        <taxon>Planctomycetales</taxon>
        <taxon>Planctomycetaceae</taxon>
        <taxon>Planctopirus</taxon>
    </lineage>
</organism>
<name>A0A1C3EAP4_9PLAN</name>
<comment type="caution">
    <text evidence="1">The sequence shown here is derived from an EMBL/GenBank/DDBJ whole genome shotgun (WGS) entry which is preliminary data.</text>
</comment>
<gene>
    <name evidence="1" type="ORF">A6X21_00075</name>
</gene>
<dbReference type="EMBL" id="LYDR01000110">
    <property type="protein sequence ID" value="ODA30321.1"/>
    <property type="molecule type" value="Genomic_DNA"/>
</dbReference>
<dbReference type="STRING" id="1841610.A6X21_00075"/>
<protein>
    <submittedName>
        <fullName evidence="1">Uncharacterized protein</fullName>
    </submittedName>
</protein>
<dbReference type="AlphaFoldDB" id="A0A1C3EAP4"/>
<proteinExistence type="predicted"/>
<accession>A0A1C3EAP4</accession>
<keyword evidence="2" id="KW-1185">Reference proteome</keyword>